<dbReference type="PROSITE" id="PS50110">
    <property type="entry name" value="RESPONSE_REGULATORY"/>
    <property type="match status" value="1"/>
</dbReference>
<dbReference type="PROSITE" id="PS50851">
    <property type="entry name" value="CHEW"/>
    <property type="match status" value="1"/>
</dbReference>
<evidence type="ECO:0000313" key="12">
    <source>
        <dbReference type="EMBL" id="MBI2876231.1"/>
    </source>
</evidence>
<evidence type="ECO:0000256" key="4">
    <source>
        <dbReference type="ARBA" id="ARBA00022679"/>
    </source>
</evidence>
<proteinExistence type="predicted"/>
<dbReference type="SMART" id="SM00073">
    <property type="entry name" value="HPT"/>
    <property type="match status" value="1"/>
</dbReference>
<dbReference type="InterPro" id="IPR005467">
    <property type="entry name" value="His_kinase_dom"/>
</dbReference>
<dbReference type="GO" id="GO:0006935">
    <property type="term" value="P:chemotaxis"/>
    <property type="evidence" value="ECO:0007669"/>
    <property type="project" value="InterPro"/>
</dbReference>
<dbReference type="SMART" id="SM00260">
    <property type="entry name" value="CheW"/>
    <property type="match status" value="1"/>
</dbReference>
<protein>
    <recommendedName>
        <fullName evidence="2">histidine kinase</fullName>
        <ecNumber evidence="2">2.7.13.3</ecNumber>
    </recommendedName>
</protein>
<gene>
    <name evidence="12" type="ORF">HYY20_05055</name>
</gene>
<dbReference type="Pfam" id="PF01627">
    <property type="entry name" value="Hpt"/>
    <property type="match status" value="1"/>
</dbReference>
<feature type="domain" description="Response regulatory" evidence="9">
    <location>
        <begin position="638"/>
        <end position="754"/>
    </location>
</feature>
<feature type="domain" description="HPt" evidence="11">
    <location>
        <begin position="4"/>
        <end position="111"/>
    </location>
</feature>
<evidence type="ECO:0000256" key="1">
    <source>
        <dbReference type="ARBA" id="ARBA00000085"/>
    </source>
</evidence>
<evidence type="ECO:0000313" key="13">
    <source>
        <dbReference type="Proteomes" id="UP000769766"/>
    </source>
</evidence>
<dbReference type="Gene3D" id="3.40.50.2300">
    <property type="match status" value="1"/>
</dbReference>
<evidence type="ECO:0000259" key="11">
    <source>
        <dbReference type="PROSITE" id="PS50894"/>
    </source>
</evidence>
<dbReference type="AlphaFoldDB" id="A0A932CNN9"/>
<dbReference type="InterPro" id="IPR008207">
    <property type="entry name" value="Sig_transdc_His_kin_Hpt_dom"/>
</dbReference>
<dbReference type="Gene3D" id="3.30.565.10">
    <property type="entry name" value="Histidine kinase-like ATPase, C-terminal domain"/>
    <property type="match status" value="1"/>
</dbReference>
<dbReference type="SUPFAM" id="SSF55874">
    <property type="entry name" value="ATPase domain of HSP90 chaperone/DNA topoisomerase II/histidine kinase"/>
    <property type="match status" value="1"/>
</dbReference>
<evidence type="ECO:0000259" key="9">
    <source>
        <dbReference type="PROSITE" id="PS50110"/>
    </source>
</evidence>
<dbReference type="Gene3D" id="1.20.120.160">
    <property type="entry name" value="HPT domain"/>
    <property type="match status" value="1"/>
</dbReference>
<evidence type="ECO:0000256" key="3">
    <source>
        <dbReference type="ARBA" id="ARBA00022553"/>
    </source>
</evidence>
<evidence type="ECO:0000256" key="6">
    <source>
        <dbReference type="PROSITE-ProRule" id="PRU00110"/>
    </source>
</evidence>
<evidence type="ECO:0000259" key="10">
    <source>
        <dbReference type="PROSITE" id="PS50851"/>
    </source>
</evidence>
<evidence type="ECO:0000259" key="8">
    <source>
        <dbReference type="PROSITE" id="PS50109"/>
    </source>
</evidence>
<sequence>MSKEDEFLKRLLSTFQIEAEEHLQAISSGLIELEGPLPPERQAEIVETIFREAHSLKGAACAVNLADMEAICQALEDLLAALKRQERPRSPELLDLLHQTVGTLGQILRSTGAERASSEAFRITELIQRLREALKGEPLPPLLQERIESPGALLPEKPSATDTVRISTARLDRVLLQAEEMLSARQAASQRALDLREVNVALGAWEEAWIKVQPEIRQARRLLQRENGRNAPGQPSSPSARLLEFLDWNAVYLRSLESRLAALTRSAEQDDHALGRMVGDLLEEMKKVLMLPFSSYLEILPKLARDLSHAQGKKVALVIQGGEIEIDRRILEEIKAPLIHLVRNCIDHGIERPEERARKRKPPQGAVTVAISQREGGKVEVLVSDDGAGIDPAKVRATALRLGTISPEEATGLNPSEVLSLIFQSGFSTSPIVTDVSGRGLGLAILREKVEKLGGTVSLETTPDLGTVFRMVVPLTLATFRGVLVRVNEQFFVIPTIQVERVIRVRPEEIKTVENRETIPLDGRATSLVRLGEVLGIPPKGVPNGSETHLPGIVLGTLERCIAFLVDEILDEQEVLVKTLGRQLSRVRNIAGATILGTGKVVPVLHLPDLMKSAVRSSAVVERPATVSPDGKEAERKSILVVEDSITSRTLIKNILEMAGYEVTTAVDGSDGLTQLRSREFDLVISDVDMPIMNGFDLTARIRSDKGLSDLPVILVTALGSREDMERGVEVGANAYIVKSRFDQNNLLEAIRRFL</sequence>
<feature type="domain" description="CheW-like" evidence="10">
    <location>
        <begin position="479"/>
        <end position="616"/>
    </location>
</feature>
<accession>A0A932CNN9</accession>
<feature type="domain" description="Histidine kinase" evidence="8">
    <location>
        <begin position="274"/>
        <end position="477"/>
    </location>
</feature>
<dbReference type="SMART" id="SM00448">
    <property type="entry name" value="REC"/>
    <property type="match status" value="1"/>
</dbReference>
<reference evidence="12" key="1">
    <citation type="submission" date="2020-07" db="EMBL/GenBank/DDBJ databases">
        <title>Huge and variable diversity of episymbiotic CPR bacteria and DPANN archaea in groundwater ecosystems.</title>
        <authorList>
            <person name="He C.Y."/>
            <person name="Keren R."/>
            <person name="Whittaker M."/>
            <person name="Farag I.F."/>
            <person name="Doudna J."/>
            <person name="Cate J.H.D."/>
            <person name="Banfield J.F."/>
        </authorList>
    </citation>
    <scope>NUCLEOTIDE SEQUENCE</scope>
    <source>
        <strain evidence="12">NC_groundwater_672_Ag_B-0.1um_62_36</strain>
    </source>
</reference>
<feature type="modified residue" description="4-aspartylphosphate" evidence="7">
    <location>
        <position position="687"/>
    </location>
</feature>
<evidence type="ECO:0000256" key="5">
    <source>
        <dbReference type="ARBA" id="ARBA00022777"/>
    </source>
</evidence>
<keyword evidence="5 12" id="KW-0418">Kinase</keyword>
<dbReference type="PROSITE" id="PS50894">
    <property type="entry name" value="HPT"/>
    <property type="match status" value="1"/>
</dbReference>
<dbReference type="PANTHER" id="PTHR43395">
    <property type="entry name" value="SENSOR HISTIDINE KINASE CHEA"/>
    <property type="match status" value="1"/>
</dbReference>
<feature type="modified residue" description="Phosphohistidine" evidence="6">
    <location>
        <position position="54"/>
    </location>
</feature>
<dbReference type="InterPro" id="IPR051315">
    <property type="entry name" value="Bact_Chemotaxis_CheA"/>
</dbReference>
<dbReference type="InterPro" id="IPR036890">
    <property type="entry name" value="HATPase_C_sf"/>
</dbReference>
<dbReference type="SMART" id="SM00387">
    <property type="entry name" value="HATPase_c"/>
    <property type="match status" value="1"/>
</dbReference>
<dbReference type="PANTHER" id="PTHR43395:SF1">
    <property type="entry name" value="CHEMOTAXIS PROTEIN CHEA"/>
    <property type="match status" value="1"/>
</dbReference>
<dbReference type="Pfam" id="PF02518">
    <property type="entry name" value="HATPase_c"/>
    <property type="match status" value="1"/>
</dbReference>
<keyword evidence="3 7" id="KW-0597">Phosphoprotein</keyword>
<dbReference type="InterPro" id="IPR004358">
    <property type="entry name" value="Sig_transdc_His_kin-like_C"/>
</dbReference>
<keyword evidence="4" id="KW-0808">Transferase</keyword>
<dbReference type="CDD" id="cd00088">
    <property type="entry name" value="HPT"/>
    <property type="match status" value="1"/>
</dbReference>
<dbReference type="FunFam" id="3.30.565.10:FF:000016">
    <property type="entry name" value="Chemotaxis protein CheA, putative"/>
    <property type="match status" value="1"/>
</dbReference>
<dbReference type="InterPro" id="IPR011006">
    <property type="entry name" value="CheY-like_superfamily"/>
</dbReference>
<dbReference type="Pfam" id="PF00072">
    <property type="entry name" value="Response_reg"/>
    <property type="match status" value="1"/>
</dbReference>
<comment type="caution">
    <text evidence="12">The sequence shown here is derived from an EMBL/GenBank/DDBJ whole genome shotgun (WGS) entry which is preliminary data.</text>
</comment>
<dbReference type="GO" id="GO:0000155">
    <property type="term" value="F:phosphorelay sensor kinase activity"/>
    <property type="evidence" value="ECO:0007669"/>
    <property type="project" value="UniProtKB-ARBA"/>
</dbReference>
<evidence type="ECO:0000256" key="2">
    <source>
        <dbReference type="ARBA" id="ARBA00012438"/>
    </source>
</evidence>
<name>A0A932CNN9_UNCTE</name>
<evidence type="ECO:0000256" key="7">
    <source>
        <dbReference type="PROSITE-ProRule" id="PRU00169"/>
    </source>
</evidence>
<dbReference type="Pfam" id="PF01584">
    <property type="entry name" value="CheW"/>
    <property type="match status" value="1"/>
</dbReference>
<dbReference type="InterPro" id="IPR001789">
    <property type="entry name" value="Sig_transdc_resp-reg_receiver"/>
</dbReference>
<dbReference type="SUPFAM" id="SSF50341">
    <property type="entry name" value="CheW-like"/>
    <property type="match status" value="1"/>
</dbReference>
<dbReference type="EC" id="2.7.13.3" evidence="2"/>
<dbReference type="PROSITE" id="PS50109">
    <property type="entry name" value="HIS_KIN"/>
    <property type="match status" value="1"/>
</dbReference>
<dbReference type="EMBL" id="JACPRF010000157">
    <property type="protein sequence ID" value="MBI2876231.1"/>
    <property type="molecule type" value="Genomic_DNA"/>
</dbReference>
<dbReference type="PRINTS" id="PR00344">
    <property type="entry name" value="BCTRLSENSOR"/>
</dbReference>
<dbReference type="SUPFAM" id="SSF47226">
    <property type="entry name" value="Histidine-containing phosphotransfer domain, HPT domain"/>
    <property type="match status" value="1"/>
</dbReference>
<dbReference type="InterPro" id="IPR003594">
    <property type="entry name" value="HATPase_dom"/>
</dbReference>
<dbReference type="InterPro" id="IPR002545">
    <property type="entry name" value="CheW-lke_dom"/>
</dbReference>
<dbReference type="InterPro" id="IPR036061">
    <property type="entry name" value="CheW-like_dom_sf"/>
</dbReference>
<comment type="catalytic activity">
    <reaction evidence="1">
        <text>ATP + protein L-histidine = ADP + protein N-phospho-L-histidine.</text>
        <dbReference type="EC" id="2.7.13.3"/>
    </reaction>
</comment>
<organism evidence="12 13">
    <name type="scientific">Tectimicrobiota bacterium</name>
    <dbReference type="NCBI Taxonomy" id="2528274"/>
    <lineage>
        <taxon>Bacteria</taxon>
        <taxon>Pseudomonadati</taxon>
        <taxon>Nitrospinota/Tectimicrobiota group</taxon>
        <taxon>Candidatus Tectimicrobiota</taxon>
    </lineage>
</organism>
<dbReference type="Proteomes" id="UP000769766">
    <property type="component" value="Unassembled WGS sequence"/>
</dbReference>
<dbReference type="SUPFAM" id="SSF52172">
    <property type="entry name" value="CheY-like"/>
    <property type="match status" value="1"/>
</dbReference>
<dbReference type="InterPro" id="IPR036641">
    <property type="entry name" value="HPT_dom_sf"/>
</dbReference>
<dbReference type="Gene3D" id="2.30.30.40">
    <property type="entry name" value="SH3 Domains"/>
    <property type="match status" value="1"/>
</dbReference>